<dbReference type="Pfam" id="PF01590">
    <property type="entry name" value="GAF"/>
    <property type="match status" value="1"/>
</dbReference>
<evidence type="ECO:0000313" key="16">
    <source>
        <dbReference type="Proteomes" id="UP000199409"/>
    </source>
</evidence>
<dbReference type="InterPro" id="IPR003018">
    <property type="entry name" value="GAF"/>
</dbReference>
<dbReference type="SMART" id="SM00065">
    <property type="entry name" value="GAF"/>
    <property type="match status" value="1"/>
</dbReference>
<feature type="domain" description="GAF" evidence="14">
    <location>
        <begin position="20"/>
        <end position="166"/>
    </location>
</feature>
<dbReference type="Proteomes" id="UP000199409">
    <property type="component" value="Unassembled WGS sequence"/>
</dbReference>
<dbReference type="PANTHER" id="PTHR46244:SF1">
    <property type="entry name" value="PHOSPHOENOLPYRUVATE-DEPENDENT PHOSPHOTRANSFERASE SYSTEM"/>
    <property type="match status" value="1"/>
</dbReference>
<dbReference type="Gene3D" id="3.30.450.40">
    <property type="match status" value="1"/>
</dbReference>
<dbReference type="Pfam" id="PF02896">
    <property type="entry name" value="PEP-utilizers_C"/>
    <property type="match status" value="1"/>
</dbReference>
<dbReference type="PROSITE" id="PS00742">
    <property type="entry name" value="PEP_ENZYMES_2"/>
    <property type="match status" value="1"/>
</dbReference>
<keyword evidence="10" id="KW-0598">Phosphotransferase system</keyword>
<evidence type="ECO:0000256" key="5">
    <source>
        <dbReference type="ARBA" id="ARBA00012232"/>
    </source>
</evidence>
<dbReference type="GO" id="GO:0046872">
    <property type="term" value="F:metal ion binding"/>
    <property type="evidence" value="ECO:0007669"/>
    <property type="project" value="UniProtKB-KW"/>
</dbReference>
<evidence type="ECO:0000256" key="9">
    <source>
        <dbReference type="ARBA" id="ARBA00022679"/>
    </source>
</evidence>
<dbReference type="InterPro" id="IPR015813">
    <property type="entry name" value="Pyrv/PenolPyrv_kinase-like_dom"/>
</dbReference>
<dbReference type="EMBL" id="FNQN01000002">
    <property type="protein sequence ID" value="SDZ96320.1"/>
    <property type="molecule type" value="Genomic_DNA"/>
</dbReference>
<comment type="cofactor">
    <cofactor evidence="2">
        <name>Mg(2+)</name>
        <dbReference type="ChEBI" id="CHEBI:18420"/>
    </cofactor>
</comment>
<keyword evidence="12" id="KW-0418">Kinase</keyword>
<name>A0A1H3XAR6_9BACT</name>
<gene>
    <name evidence="15" type="ORF">SAMN05660420_00890</name>
</gene>
<evidence type="ECO:0000256" key="4">
    <source>
        <dbReference type="ARBA" id="ARBA00007837"/>
    </source>
</evidence>
<keyword evidence="9 15" id="KW-0808">Transferase</keyword>
<evidence type="ECO:0000259" key="14">
    <source>
        <dbReference type="SMART" id="SM00065"/>
    </source>
</evidence>
<evidence type="ECO:0000256" key="11">
    <source>
        <dbReference type="ARBA" id="ARBA00022723"/>
    </source>
</evidence>
<dbReference type="SUPFAM" id="SSF51621">
    <property type="entry name" value="Phosphoenolpyruvate/pyruvate domain"/>
    <property type="match status" value="1"/>
</dbReference>
<evidence type="ECO:0000256" key="12">
    <source>
        <dbReference type="ARBA" id="ARBA00022777"/>
    </source>
</evidence>
<organism evidence="15 16">
    <name type="scientific">Desulfuromusa kysingii</name>
    <dbReference type="NCBI Taxonomy" id="37625"/>
    <lineage>
        <taxon>Bacteria</taxon>
        <taxon>Pseudomonadati</taxon>
        <taxon>Thermodesulfobacteriota</taxon>
        <taxon>Desulfuromonadia</taxon>
        <taxon>Desulfuromonadales</taxon>
        <taxon>Geopsychrobacteraceae</taxon>
        <taxon>Desulfuromusa</taxon>
    </lineage>
</organism>
<dbReference type="InterPro" id="IPR029016">
    <property type="entry name" value="GAF-like_dom_sf"/>
</dbReference>
<dbReference type="Pfam" id="PF05524">
    <property type="entry name" value="PEP-utilisers_N"/>
    <property type="match status" value="1"/>
</dbReference>
<dbReference type="InterPro" id="IPR008279">
    <property type="entry name" value="PEP-util_enz_mobile_dom"/>
</dbReference>
<dbReference type="GO" id="GO:0005737">
    <property type="term" value="C:cytoplasm"/>
    <property type="evidence" value="ECO:0007669"/>
    <property type="project" value="UniProtKB-SubCell"/>
</dbReference>
<comment type="catalytic activity">
    <reaction evidence="1">
        <text>L-histidyl-[protein] + phosphoenolpyruvate = N(pros)-phospho-L-histidyl-[protein] + pyruvate</text>
        <dbReference type="Rhea" id="RHEA:23880"/>
        <dbReference type="Rhea" id="RHEA-COMP:9745"/>
        <dbReference type="Rhea" id="RHEA-COMP:9746"/>
        <dbReference type="ChEBI" id="CHEBI:15361"/>
        <dbReference type="ChEBI" id="CHEBI:29979"/>
        <dbReference type="ChEBI" id="CHEBI:58702"/>
        <dbReference type="ChEBI" id="CHEBI:64837"/>
        <dbReference type="EC" id="2.7.3.9"/>
    </reaction>
</comment>
<dbReference type="Gene3D" id="3.50.30.10">
    <property type="entry name" value="Phosphohistidine domain"/>
    <property type="match status" value="1"/>
</dbReference>
<evidence type="ECO:0000256" key="10">
    <source>
        <dbReference type="ARBA" id="ARBA00022683"/>
    </source>
</evidence>
<dbReference type="AlphaFoldDB" id="A0A1H3XAR6"/>
<evidence type="ECO:0000313" key="15">
    <source>
        <dbReference type="EMBL" id="SDZ96320.1"/>
    </source>
</evidence>
<reference evidence="15 16" key="1">
    <citation type="submission" date="2016-10" db="EMBL/GenBank/DDBJ databases">
        <authorList>
            <person name="de Groot N.N."/>
        </authorList>
    </citation>
    <scope>NUCLEOTIDE SEQUENCE [LARGE SCALE GENOMIC DNA]</scope>
    <source>
        <strain evidence="15 16">DSM 7343</strain>
    </source>
</reference>
<evidence type="ECO:0000256" key="6">
    <source>
        <dbReference type="ARBA" id="ARBA00022448"/>
    </source>
</evidence>
<dbReference type="Pfam" id="PF00391">
    <property type="entry name" value="PEP-utilizers"/>
    <property type="match status" value="1"/>
</dbReference>
<keyword evidence="16" id="KW-1185">Reference proteome</keyword>
<dbReference type="InterPro" id="IPR040442">
    <property type="entry name" value="Pyrv_kinase-like_dom_sf"/>
</dbReference>
<dbReference type="SUPFAM" id="SSF47831">
    <property type="entry name" value="Enzyme I of the PEP:sugar phosphotransferase system HPr-binding (sub)domain"/>
    <property type="match status" value="1"/>
</dbReference>
<evidence type="ECO:0000256" key="3">
    <source>
        <dbReference type="ARBA" id="ARBA00004496"/>
    </source>
</evidence>
<dbReference type="GO" id="GO:0009401">
    <property type="term" value="P:phosphoenolpyruvate-dependent sugar phosphotransferase system"/>
    <property type="evidence" value="ECO:0007669"/>
    <property type="project" value="UniProtKB-KW"/>
</dbReference>
<dbReference type="GO" id="GO:0016301">
    <property type="term" value="F:kinase activity"/>
    <property type="evidence" value="ECO:0007669"/>
    <property type="project" value="UniProtKB-KW"/>
</dbReference>
<dbReference type="InterPro" id="IPR050499">
    <property type="entry name" value="PEP-utilizing_PTS_enzyme"/>
</dbReference>
<protein>
    <recommendedName>
        <fullName evidence="5">phosphoenolpyruvate--protein phosphotransferase</fullName>
        <ecNumber evidence="5">2.7.3.9</ecNumber>
    </recommendedName>
</protein>
<dbReference type="Gene3D" id="1.10.274.10">
    <property type="entry name" value="PtsI, HPr-binding domain"/>
    <property type="match status" value="1"/>
</dbReference>
<dbReference type="NCBIfam" id="TIGR01417">
    <property type="entry name" value="PTS_I_fam"/>
    <property type="match status" value="1"/>
</dbReference>
<keyword evidence="11" id="KW-0479">Metal-binding</keyword>
<dbReference type="GO" id="GO:0008965">
    <property type="term" value="F:phosphoenolpyruvate-protein phosphotransferase activity"/>
    <property type="evidence" value="ECO:0007669"/>
    <property type="project" value="UniProtKB-EC"/>
</dbReference>
<accession>A0A1H3XAR6</accession>
<evidence type="ECO:0000256" key="8">
    <source>
        <dbReference type="ARBA" id="ARBA00022597"/>
    </source>
</evidence>
<dbReference type="InterPro" id="IPR023151">
    <property type="entry name" value="PEP_util_CS"/>
</dbReference>
<dbReference type="PANTHER" id="PTHR46244">
    <property type="entry name" value="PHOSPHOENOLPYRUVATE-PROTEIN PHOSPHOTRANSFERASE"/>
    <property type="match status" value="1"/>
</dbReference>
<dbReference type="PRINTS" id="PR01736">
    <property type="entry name" value="PHPHTRNFRASE"/>
</dbReference>
<dbReference type="InterPro" id="IPR006318">
    <property type="entry name" value="PTS_EI-like"/>
</dbReference>
<dbReference type="NCBIfam" id="NF008283">
    <property type="entry name" value="PRK11061.1"/>
    <property type="match status" value="1"/>
</dbReference>
<evidence type="ECO:0000256" key="7">
    <source>
        <dbReference type="ARBA" id="ARBA00022490"/>
    </source>
</evidence>
<dbReference type="EC" id="2.7.3.9" evidence="5"/>
<keyword evidence="13" id="KW-0460">Magnesium</keyword>
<dbReference type="InterPro" id="IPR036618">
    <property type="entry name" value="PtsI_HPr-bd_sf"/>
</dbReference>
<keyword evidence="8" id="KW-0762">Sugar transport</keyword>
<dbReference type="InterPro" id="IPR000121">
    <property type="entry name" value="PEP_util_C"/>
</dbReference>
<comment type="similarity">
    <text evidence="4">Belongs to the PEP-utilizing enzyme family.</text>
</comment>
<dbReference type="OrthoDB" id="9765468at2"/>
<dbReference type="SUPFAM" id="SSF55781">
    <property type="entry name" value="GAF domain-like"/>
    <property type="match status" value="1"/>
</dbReference>
<dbReference type="Gene3D" id="3.20.20.60">
    <property type="entry name" value="Phosphoenolpyruvate-binding domains"/>
    <property type="match status" value="1"/>
</dbReference>
<dbReference type="RefSeq" id="WP_092345121.1">
    <property type="nucleotide sequence ID" value="NZ_FNQN01000002.1"/>
</dbReference>
<comment type="subcellular location">
    <subcellularLocation>
        <location evidence="3">Cytoplasm</location>
    </subcellularLocation>
</comment>
<evidence type="ECO:0000256" key="1">
    <source>
        <dbReference type="ARBA" id="ARBA00000683"/>
    </source>
</evidence>
<dbReference type="InterPro" id="IPR036637">
    <property type="entry name" value="Phosphohistidine_dom_sf"/>
</dbReference>
<dbReference type="SUPFAM" id="SSF52009">
    <property type="entry name" value="Phosphohistidine domain"/>
    <property type="match status" value="1"/>
</dbReference>
<keyword evidence="6" id="KW-0813">Transport</keyword>
<evidence type="ECO:0000256" key="13">
    <source>
        <dbReference type="ARBA" id="ARBA00022842"/>
    </source>
</evidence>
<dbReference type="STRING" id="37625.SAMN05660420_00890"/>
<keyword evidence="7" id="KW-0963">Cytoplasm</keyword>
<sequence length="749" mass="83148">MNNSLSLLKKIVQEAASLASPSKQMVYIVSAVRAAMQVSVCSLFIADETNVLTLTATDGLDPAAVGKVKLTYGEGLVGTIARNSHPLNIEDASKHPGYRYFPETQEEQYQAFLGVPLVHLRRLVGVLVVQESQRRKFTDDEEAFLLTIAAQLAATLSLDQSHSWVDMTAQDNQSMQRVLGVKGAIGIASGVIHLLSEDSLEQVADQECKNIDAEIDKFHTALQQCQYEIDQGSLALKDSLSGDIATIFTAYKMLLESKELIDDVERGIRQGNWAQGALRAAISQYADLFGNMEDPYLRSRSEDVWNIGNKLHSKLHGRKTAVSQDQNLILAGDLISITDIARYKREQLVGILCQTGSSLSHTAVLANALGLPAVMGTGKIKNLQQGIPAILDGYQGQVILYPSQEVLSEYQKLASREKNLFTELEGLKEQPAITPDGHRVHLYANTGLMADISPGLKRGAEGIGLYRSEIPFMIHENFPTEEEQRLIYRHVLNTYEGKPVTLRTLDIGGDKALPYFHFSEENSYLGWRGIRFTLDNRPIFMTQIRAMLRASEGLDNLHILLPMVSRVDELDAFNLLLEDACTQLKLEGYQVKRPPVGIMVEVPAAVNLLPFFASRINFISIGSNDLTQYLLALDRNNSRVSHLFDNLHPAVLQEIYRIVQLCRTIHLPVSLCGEMAADPLAVILLLGMKIEALSMSAYNLSKVKWLIRTMPVKVAEETLQKALTMESEVQIRELTKGVLIKHKLGKLVH</sequence>
<proteinExistence type="inferred from homology"/>
<dbReference type="InterPro" id="IPR008731">
    <property type="entry name" value="PTS_EIN"/>
</dbReference>
<evidence type="ECO:0000256" key="2">
    <source>
        <dbReference type="ARBA" id="ARBA00001946"/>
    </source>
</evidence>